<evidence type="ECO:0000256" key="2">
    <source>
        <dbReference type="SAM" id="SignalP"/>
    </source>
</evidence>
<comment type="caution">
    <text evidence="3">The sequence shown here is derived from an EMBL/GenBank/DDBJ whole genome shotgun (WGS) entry which is preliminary data.</text>
</comment>
<dbReference type="OrthoDB" id="6717463at2"/>
<keyword evidence="4" id="KW-1185">Reference proteome</keyword>
<protein>
    <submittedName>
        <fullName evidence="3">Uncharacterized protein</fullName>
    </submittedName>
</protein>
<proteinExistence type="predicted"/>
<gene>
    <name evidence="3" type="ORF">E2B99_12480</name>
</gene>
<dbReference type="RefSeq" id="WP_134245367.1">
    <property type="nucleotide sequence ID" value="NZ_SNTY01000067.1"/>
</dbReference>
<feature type="compositionally biased region" description="Low complexity" evidence="1">
    <location>
        <begin position="116"/>
        <end position="130"/>
    </location>
</feature>
<feature type="chain" id="PRO_5021251322" evidence="2">
    <location>
        <begin position="28"/>
        <end position="142"/>
    </location>
</feature>
<keyword evidence="2" id="KW-0732">Signal</keyword>
<sequence>MIKPRMIYLSSMGLLLGSTLFSSMGYAATELSDRALRYETEANPAKANVAEVLDCPKDMREAECTRLQYERYANQTDRSYNEFLKNETNNPLRNRVIKQPLLTQPLDNPSAPAEPRPNLNNLRNQPQTLPDRLPSTSIGTQP</sequence>
<feature type="signal peptide" evidence="2">
    <location>
        <begin position="1"/>
        <end position="27"/>
    </location>
</feature>
<dbReference type="EMBL" id="SNTY01000067">
    <property type="protein sequence ID" value="TEU24221.1"/>
    <property type="molecule type" value="Genomic_DNA"/>
</dbReference>
<name>A0A4Y7X9Q2_9GAMM</name>
<accession>A0A4Y7X9Q2</accession>
<evidence type="ECO:0000313" key="3">
    <source>
        <dbReference type="EMBL" id="TEU24221.1"/>
    </source>
</evidence>
<evidence type="ECO:0000256" key="1">
    <source>
        <dbReference type="SAM" id="MobiDB-lite"/>
    </source>
</evidence>
<reference evidence="3 4" key="1">
    <citation type="submission" date="2019-03" db="EMBL/GenBank/DDBJ databases">
        <title>Alkanindiges illinoisensis: a potential pathogenic isolated from ascites of a gastric cancer patient with abdominal metastasis.</title>
        <authorList>
            <person name="Hu X."/>
            <person name="Yang B."/>
            <person name="Yan X."/>
            <person name="Lin L."/>
            <person name="Zhao H."/>
            <person name="Zhou F."/>
            <person name="Su B."/>
            <person name="Chen J."/>
            <person name="Rui Y."/>
            <person name="Wang Q."/>
            <person name="Zheng L."/>
        </authorList>
    </citation>
    <scope>NUCLEOTIDE SEQUENCE [LARGE SCALE GENOMIC DNA]</scope>
    <source>
        <strain evidence="3 4">NFYY 23406</strain>
    </source>
</reference>
<dbReference type="AlphaFoldDB" id="A0A4Y7X9Q2"/>
<organism evidence="3 4">
    <name type="scientific">Alkanindiges illinoisensis</name>
    <dbReference type="NCBI Taxonomy" id="197183"/>
    <lineage>
        <taxon>Bacteria</taxon>
        <taxon>Pseudomonadati</taxon>
        <taxon>Pseudomonadota</taxon>
        <taxon>Gammaproteobacteria</taxon>
        <taxon>Moraxellales</taxon>
        <taxon>Moraxellaceae</taxon>
        <taxon>Alkanindiges</taxon>
    </lineage>
</organism>
<feature type="region of interest" description="Disordered" evidence="1">
    <location>
        <begin position="85"/>
        <end position="142"/>
    </location>
</feature>
<dbReference type="Proteomes" id="UP000297834">
    <property type="component" value="Unassembled WGS sequence"/>
</dbReference>
<evidence type="ECO:0000313" key="4">
    <source>
        <dbReference type="Proteomes" id="UP000297834"/>
    </source>
</evidence>